<keyword evidence="10" id="KW-0004">4Fe-4S</keyword>
<keyword evidence="10" id="KW-0963">Cytoplasm</keyword>
<dbReference type="SMART" id="SM00729">
    <property type="entry name" value="Elp3"/>
    <property type="match status" value="1"/>
</dbReference>
<dbReference type="PROSITE" id="PS51918">
    <property type="entry name" value="RADICAL_SAM"/>
    <property type="match status" value="1"/>
</dbReference>
<comment type="subcellular location">
    <subcellularLocation>
        <location evidence="10">Cytoplasm</location>
    </subcellularLocation>
</comment>
<dbReference type="Proteomes" id="UP000015462">
    <property type="component" value="Unassembled WGS sequence"/>
</dbReference>
<keyword evidence="4 10" id="KW-0349">Heme</keyword>
<dbReference type="InterPro" id="IPR058240">
    <property type="entry name" value="rSAM_sf"/>
</dbReference>
<dbReference type="GO" id="GO:0051539">
    <property type="term" value="F:4 iron, 4 sulfur cluster binding"/>
    <property type="evidence" value="ECO:0007669"/>
    <property type="project" value="UniProtKB-UniRule"/>
</dbReference>
<comment type="similarity">
    <text evidence="2">Belongs to the anaerobic coproporphyrinogen-III oxidase family. HemW subfamily.</text>
</comment>
<dbReference type="InterPro" id="IPR013785">
    <property type="entry name" value="Aldolase_TIM"/>
</dbReference>
<dbReference type="PANTHER" id="PTHR13932">
    <property type="entry name" value="COPROPORPHYRINIGEN III OXIDASE"/>
    <property type="match status" value="1"/>
</dbReference>
<keyword evidence="7 10" id="KW-0408">Iron</keyword>
<keyword evidence="8 10" id="KW-0411">Iron-sulfur</keyword>
<gene>
    <name evidence="12" type="ORF">L196_07831</name>
</gene>
<dbReference type="SFLD" id="SFLDS00029">
    <property type="entry name" value="Radical_SAM"/>
    <property type="match status" value="1"/>
</dbReference>
<dbReference type="InterPro" id="IPR006638">
    <property type="entry name" value="Elp3/MiaA/NifB-like_rSAM"/>
</dbReference>
<dbReference type="EMBL" id="ASHL01000006">
    <property type="protein sequence ID" value="EPD12762.1"/>
    <property type="molecule type" value="Genomic_DNA"/>
</dbReference>
<dbReference type="InterPro" id="IPR010723">
    <property type="entry name" value="HemN_C"/>
</dbReference>
<evidence type="ECO:0000256" key="1">
    <source>
        <dbReference type="ARBA" id="ARBA00001966"/>
    </source>
</evidence>
<dbReference type="InterPro" id="IPR034505">
    <property type="entry name" value="Coproporphyrinogen-III_oxidase"/>
</dbReference>
<dbReference type="GO" id="GO:0046872">
    <property type="term" value="F:metal ion binding"/>
    <property type="evidence" value="ECO:0007669"/>
    <property type="project" value="UniProtKB-UniRule"/>
</dbReference>
<evidence type="ECO:0000256" key="8">
    <source>
        <dbReference type="ARBA" id="ARBA00023014"/>
    </source>
</evidence>
<comment type="cofactor">
    <cofactor evidence="1">
        <name>[4Fe-4S] cluster</name>
        <dbReference type="ChEBI" id="CHEBI:49883"/>
    </cofactor>
</comment>
<dbReference type="InterPro" id="IPR004559">
    <property type="entry name" value="HemW-like"/>
</dbReference>
<evidence type="ECO:0000256" key="9">
    <source>
        <dbReference type="ARBA" id="ARBA00023186"/>
    </source>
</evidence>
<proteinExistence type="inferred from homology"/>
<dbReference type="SFLD" id="SFLDF00562">
    <property type="entry name" value="HemN-like__clustered_with_heat"/>
    <property type="match status" value="1"/>
</dbReference>
<evidence type="ECO:0000256" key="10">
    <source>
        <dbReference type="RuleBase" id="RU364116"/>
    </source>
</evidence>
<keyword evidence="13" id="KW-1185">Reference proteome</keyword>
<evidence type="ECO:0000256" key="6">
    <source>
        <dbReference type="ARBA" id="ARBA00022723"/>
    </source>
</evidence>
<dbReference type="GO" id="GO:0004109">
    <property type="term" value="F:coproporphyrinogen oxidase activity"/>
    <property type="evidence" value="ECO:0007669"/>
    <property type="project" value="InterPro"/>
</dbReference>
<keyword evidence="9 10" id="KW-0143">Chaperone</keyword>
<comment type="caution">
    <text evidence="12">The sequence shown here is derived from an EMBL/GenBank/DDBJ whole genome shotgun (WGS) entry which is preliminary data.</text>
</comment>
<dbReference type="InterPro" id="IPR007197">
    <property type="entry name" value="rSAM"/>
</dbReference>
<dbReference type="CDD" id="cd01335">
    <property type="entry name" value="Radical_SAM"/>
    <property type="match status" value="1"/>
</dbReference>
<evidence type="ECO:0000256" key="5">
    <source>
        <dbReference type="ARBA" id="ARBA00022691"/>
    </source>
</evidence>
<dbReference type="SFLD" id="SFLDG01082">
    <property type="entry name" value="B12-binding_domain_containing"/>
    <property type="match status" value="1"/>
</dbReference>
<dbReference type="RefSeq" id="WP_016390561.1">
    <property type="nucleotide sequence ID" value="NZ_KE646808.1"/>
</dbReference>
<organism evidence="12 13">
    <name type="scientific">Cycloclasticus pugetii</name>
    <dbReference type="NCBI Taxonomy" id="34068"/>
    <lineage>
        <taxon>Bacteria</taxon>
        <taxon>Pseudomonadati</taxon>
        <taxon>Pseudomonadota</taxon>
        <taxon>Gammaproteobacteria</taxon>
        <taxon>Thiotrichales</taxon>
        <taxon>Piscirickettsiaceae</taxon>
        <taxon>Cycloclasticus</taxon>
    </lineage>
</organism>
<dbReference type="SFLD" id="SFLDF00288">
    <property type="entry name" value="HemN-like__clustered_with_nucl"/>
    <property type="match status" value="1"/>
</dbReference>
<reference evidence="12 13" key="1">
    <citation type="journal article" date="2013" name="Genome Announc.">
        <title>Genome Sequence of the Pyrene- and Fluoranthene-Degrading Bacterium Cycloclasticus sp. Strain PY97M.</title>
        <authorList>
            <person name="Cui Z."/>
            <person name="Xu G."/>
            <person name="Li Q."/>
            <person name="Gao W."/>
            <person name="Zheng L."/>
        </authorList>
    </citation>
    <scope>NUCLEOTIDE SEQUENCE [LARGE SCALE GENOMIC DNA]</scope>
    <source>
        <strain evidence="12 13">PY97M</strain>
    </source>
</reference>
<dbReference type="Pfam" id="PF06969">
    <property type="entry name" value="HemN_C"/>
    <property type="match status" value="1"/>
</dbReference>
<keyword evidence="6 10" id="KW-0479">Metal-binding</keyword>
<protein>
    <recommendedName>
        <fullName evidence="3 10">Heme chaperone HemW</fullName>
    </recommendedName>
</protein>
<evidence type="ECO:0000313" key="12">
    <source>
        <dbReference type="EMBL" id="EPD12762.1"/>
    </source>
</evidence>
<evidence type="ECO:0000256" key="4">
    <source>
        <dbReference type="ARBA" id="ARBA00022617"/>
    </source>
</evidence>
<dbReference type="AlphaFoldDB" id="A0AB33Z0P1"/>
<dbReference type="Gene3D" id="3.20.20.70">
    <property type="entry name" value="Aldolase class I"/>
    <property type="match status" value="1"/>
</dbReference>
<dbReference type="NCBIfam" id="TIGR00539">
    <property type="entry name" value="hemN_rel"/>
    <property type="match status" value="1"/>
</dbReference>
<dbReference type="GO" id="GO:0005737">
    <property type="term" value="C:cytoplasm"/>
    <property type="evidence" value="ECO:0007669"/>
    <property type="project" value="UniProtKB-SubCell"/>
</dbReference>
<name>A0AB33Z0P1_9GAMM</name>
<dbReference type="SUPFAM" id="SSF102114">
    <property type="entry name" value="Radical SAM enzymes"/>
    <property type="match status" value="1"/>
</dbReference>
<dbReference type="SFLD" id="SFLDG01065">
    <property type="entry name" value="anaerobic_coproporphyrinogen-I"/>
    <property type="match status" value="1"/>
</dbReference>
<evidence type="ECO:0000256" key="7">
    <source>
        <dbReference type="ARBA" id="ARBA00023004"/>
    </source>
</evidence>
<dbReference type="Pfam" id="PF04055">
    <property type="entry name" value="Radical_SAM"/>
    <property type="match status" value="1"/>
</dbReference>
<dbReference type="PANTHER" id="PTHR13932:SF5">
    <property type="entry name" value="RADICAL S-ADENOSYL METHIONINE DOMAIN-CONTAINING PROTEIN 1, MITOCHONDRIAL"/>
    <property type="match status" value="1"/>
</dbReference>
<evidence type="ECO:0000313" key="13">
    <source>
        <dbReference type="Proteomes" id="UP000015462"/>
    </source>
</evidence>
<feature type="domain" description="Radical SAM core" evidence="11">
    <location>
        <begin position="2"/>
        <end position="234"/>
    </location>
</feature>
<sequence>MTKGSTDYSLYIHIPWCIKKCPYCDFNSHEKKGDYNEELYVNALIKDLSTEIETVNNKSLKSIFIGGGTPSLFSAASIHRILEATDNALGINEQTEITLEANPGTAEAKKFSDFHAIGINRLSIGVQSFNNEHLKKLGRVHDAEQAHKAIQLAQKAGFNRINLDLMFGLPGQNIQQAIDDVEMALSYHTGHLSHYQLTLEKNTLFYKHPPALPHDELIWDMQVACQTKIDNELNQYEVSAYAAEGQQSRHNLNYWQFGDYIGIGAGAHGKLTDEQGTISRYWKKKLPRDYIKLAGTQDVIGGKNIVKDAELPFEYMMNALRLKSGFTVDHYQQQTHQNAYQIQAILDSLVNKKLLQRNASSYRCTEQGWNFLNDTVEHFLPSE</sequence>
<comment type="function">
    <text evidence="10">Probably acts as a heme chaperone, transferring heme to an unknown acceptor. Binds one molecule of heme per monomer, possibly covalently. Binds 1 [4Fe-4S] cluster. The cluster is coordinated with 3 cysteines and an exchangeable S-adenosyl-L-methionine.</text>
</comment>
<accession>A0AB33Z0P1</accession>
<evidence type="ECO:0000259" key="11">
    <source>
        <dbReference type="PROSITE" id="PS51918"/>
    </source>
</evidence>
<evidence type="ECO:0000256" key="3">
    <source>
        <dbReference type="ARBA" id="ARBA00017228"/>
    </source>
</evidence>
<keyword evidence="5 10" id="KW-0949">S-adenosyl-L-methionine</keyword>
<evidence type="ECO:0000256" key="2">
    <source>
        <dbReference type="ARBA" id="ARBA00006100"/>
    </source>
</evidence>
<dbReference type="GO" id="GO:0006779">
    <property type="term" value="P:porphyrin-containing compound biosynthetic process"/>
    <property type="evidence" value="ECO:0007669"/>
    <property type="project" value="InterPro"/>
</dbReference>